<proteinExistence type="predicted"/>
<dbReference type="EMBL" id="QPFP01000121">
    <property type="protein sequence ID" value="TEB21123.1"/>
    <property type="molecule type" value="Genomic_DNA"/>
</dbReference>
<organism evidence="1 2">
    <name type="scientific">Coprinellus micaceus</name>
    <name type="common">Glistening ink-cap mushroom</name>
    <name type="synonym">Coprinus micaceus</name>
    <dbReference type="NCBI Taxonomy" id="71717"/>
    <lineage>
        <taxon>Eukaryota</taxon>
        <taxon>Fungi</taxon>
        <taxon>Dikarya</taxon>
        <taxon>Basidiomycota</taxon>
        <taxon>Agaricomycotina</taxon>
        <taxon>Agaricomycetes</taxon>
        <taxon>Agaricomycetidae</taxon>
        <taxon>Agaricales</taxon>
        <taxon>Agaricineae</taxon>
        <taxon>Psathyrellaceae</taxon>
        <taxon>Coprinellus</taxon>
    </lineage>
</organism>
<accession>A0A4Y7SGW4</accession>
<sequence length="173" mass="19222">MSYEGHNVDVGKILKEEIVEIGAIYKAEDGIVNAWWDFRDSIPWNKNSFMDGSRGAEALDLAYASSHIFEFVLVNSDGAKEMVSCPTVPGPGNERNRHPLRRRLIIVVFELVDDQVHNVCRQVVAVGMSAGGLWGRGKRVTVVSRDSSRLKTGFESSPNWFDGNLDALSQLVE</sequence>
<name>A0A4Y7SGW4_COPMI</name>
<reference evidence="1 2" key="1">
    <citation type="journal article" date="2019" name="Nat. Ecol. Evol.">
        <title>Megaphylogeny resolves global patterns of mushroom evolution.</title>
        <authorList>
            <person name="Varga T."/>
            <person name="Krizsan K."/>
            <person name="Foldi C."/>
            <person name="Dima B."/>
            <person name="Sanchez-Garcia M."/>
            <person name="Sanchez-Ramirez S."/>
            <person name="Szollosi G.J."/>
            <person name="Szarkandi J.G."/>
            <person name="Papp V."/>
            <person name="Albert L."/>
            <person name="Andreopoulos W."/>
            <person name="Angelini C."/>
            <person name="Antonin V."/>
            <person name="Barry K.W."/>
            <person name="Bougher N.L."/>
            <person name="Buchanan P."/>
            <person name="Buyck B."/>
            <person name="Bense V."/>
            <person name="Catcheside P."/>
            <person name="Chovatia M."/>
            <person name="Cooper J."/>
            <person name="Damon W."/>
            <person name="Desjardin D."/>
            <person name="Finy P."/>
            <person name="Geml J."/>
            <person name="Haridas S."/>
            <person name="Hughes K."/>
            <person name="Justo A."/>
            <person name="Karasinski D."/>
            <person name="Kautmanova I."/>
            <person name="Kiss B."/>
            <person name="Kocsube S."/>
            <person name="Kotiranta H."/>
            <person name="LaButti K.M."/>
            <person name="Lechner B.E."/>
            <person name="Liimatainen K."/>
            <person name="Lipzen A."/>
            <person name="Lukacs Z."/>
            <person name="Mihaltcheva S."/>
            <person name="Morgado L.N."/>
            <person name="Niskanen T."/>
            <person name="Noordeloos M.E."/>
            <person name="Ohm R.A."/>
            <person name="Ortiz-Santana B."/>
            <person name="Ovrebo C."/>
            <person name="Racz N."/>
            <person name="Riley R."/>
            <person name="Savchenko A."/>
            <person name="Shiryaev A."/>
            <person name="Soop K."/>
            <person name="Spirin V."/>
            <person name="Szebenyi C."/>
            <person name="Tomsovsky M."/>
            <person name="Tulloss R.E."/>
            <person name="Uehling J."/>
            <person name="Grigoriev I.V."/>
            <person name="Vagvolgyi C."/>
            <person name="Papp T."/>
            <person name="Martin F.M."/>
            <person name="Miettinen O."/>
            <person name="Hibbett D.S."/>
            <person name="Nagy L.G."/>
        </authorList>
    </citation>
    <scope>NUCLEOTIDE SEQUENCE [LARGE SCALE GENOMIC DNA]</scope>
    <source>
        <strain evidence="1 2">FP101781</strain>
    </source>
</reference>
<evidence type="ECO:0000313" key="1">
    <source>
        <dbReference type="EMBL" id="TEB21123.1"/>
    </source>
</evidence>
<dbReference type="Proteomes" id="UP000298030">
    <property type="component" value="Unassembled WGS sequence"/>
</dbReference>
<gene>
    <name evidence="1" type="ORF">FA13DRAFT_1717256</name>
</gene>
<evidence type="ECO:0000313" key="2">
    <source>
        <dbReference type="Proteomes" id="UP000298030"/>
    </source>
</evidence>
<keyword evidence="2" id="KW-1185">Reference proteome</keyword>
<dbReference type="AlphaFoldDB" id="A0A4Y7SGW4"/>
<protein>
    <submittedName>
        <fullName evidence="1">Uncharacterized protein</fullName>
    </submittedName>
</protein>
<comment type="caution">
    <text evidence="1">The sequence shown here is derived from an EMBL/GenBank/DDBJ whole genome shotgun (WGS) entry which is preliminary data.</text>
</comment>